<accession>A0AAD4UXR5</accession>
<dbReference type="AlphaFoldDB" id="A0AAD4UXR5"/>
<dbReference type="EMBL" id="JAJFAZ020000008">
    <property type="protein sequence ID" value="KAI5314051.1"/>
    <property type="molecule type" value="Genomic_DNA"/>
</dbReference>
<keyword evidence="1" id="KW-0812">Transmembrane</keyword>
<comment type="caution">
    <text evidence="2">The sequence shown here is derived from an EMBL/GenBank/DDBJ whole genome shotgun (WGS) entry which is preliminary data.</text>
</comment>
<feature type="transmembrane region" description="Helical" evidence="1">
    <location>
        <begin position="12"/>
        <end position="33"/>
    </location>
</feature>
<dbReference type="Proteomes" id="UP001054821">
    <property type="component" value="Chromosome 8"/>
</dbReference>
<keyword evidence="3" id="KW-1185">Reference proteome</keyword>
<organism evidence="2 3">
    <name type="scientific">Prunus dulcis</name>
    <name type="common">Almond</name>
    <name type="synonym">Amygdalus dulcis</name>
    <dbReference type="NCBI Taxonomy" id="3755"/>
    <lineage>
        <taxon>Eukaryota</taxon>
        <taxon>Viridiplantae</taxon>
        <taxon>Streptophyta</taxon>
        <taxon>Embryophyta</taxon>
        <taxon>Tracheophyta</taxon>
        <taxon>Spermatophyta</taxon>
        <taxon>Magnoliopsida</taxon>
        <taxon>eudicotyledons</taxon>
        <taxon>Gunneridae</taxon>
        <taxon>Pentapetalae</taxon>
        <taxon>rosids</taxon>
        <taxon>fabids</taxon>
        <taxon>Rosales</taxon>
        <taxon>Rosaceae</taxon>
        <taxon>Amygdaloideae</taxon>
        <taxon>Amygdaleae</taxon>
        <taxon>Prunus</taxon>
    </lineage>
</organism>
<reference evidence="2 3" key="1">
    <citation type="journal article" date="2022" name="G3 (Bethesda)">
        <title>Whole-genome sequence and methylome profiling of the almond [Prunus dulcis (Mill.) D.A. Webb] cultivar 'Nonpareil'.</title>
        <authorList>
            <person name="D'Amico-Willman K.M."/>
            <person name="Ouma W.Z."/>
            <person name="Meulia T."/>
            <person name="Sideli G.M."/>
            <person name="Gradziel T.M."/>
            <person name="Fresnedo-Ramirez J."/>
        </authorList>
    </citation>
    <scope>NUCLEOTIDE SEQUENCE [LARGE SCALE GENOMIC DNA]</scope>
    <source>
        <strain evidence="2">Clone GOH B32 T37-40</strain>
    </source>
</reference>
<keyword evidence="1" id="KW-0472">Membrane</keyword>
<gene>
    <name evidence="2" type="ORF">L3X38_043227</name>
</gene>
<keyword evidence="1" id="KW-1133">Transmembrane helix</keyword>
<evidence type="ECO:0000313" key="2">
    <source>
        <dbReference type="EMBL" id="KAI5314051.1"/>
    </source>
</evidence>
<evidence type="ECO:0000256" key="1">
    <source>
        <dbReference type="SAM" id="Phobius"/>
    </source>
</evidence>
<protein>
    <submittedName>
        <fullName evidence="2">Uncharacterized protein</fullName>
    </submittedName>
</protein>
<evidence type="ECO:0000313" key="3">
    <source>
        <dbReference type="Proteomes" id="UP001054821"/>
    </source>
</evidence>
<proteinExistence type="predicted"/>
<sequence>MDDLLLHQALESLQSSSMLLILLLLIFFFIVLFMSRPKLPYPSALKRVQFHYYKWRQIPTGNGVGEIRSSSIVSPQ</sequence>
<name>A0AAD4UXR5_PRUDU</name>